<accession>A0A7U7J4Y3</accession>
<dbReference type="OrthoDB" id="9800746at2"/>
<dbReference type="RefSeq" id="WP_051497863.1">
    <property type="nucleotide sequence ID" value="NZ_CBTK010000250.1"/>
</dbReference>
<comment type="similarity">
    <text evidence="3 6">Belongs to the NifD/NifK/NifE/NifN family.</text>
</comment>
<dbReference type="InterPro" id="IPR000510">
    <property type="entry name" value="Nase/OxRdtase_comp1"/>
</dbReference>
<dbReference type="Proteomes" id="UP000019184">
    <property type="component" value="Unassembled WGS sequence"/>
</dbReference>
<comment type="caution">
    <text evidence="8">The sequence shown here is derived from an EMBL/GenBank/DDBJ whole genome shotgun (WGS) entry which is preliminary data.</text>
</comment>
<dbReference type="AlphaFoldDB" id="A0A7U7J4Y3"/>
<dbReference type="UniPathway" id="UPA00782"/>
<evidence type="ECO:0000259" key="7">
    <source>
        <dbReference type="Pfam" id="PF00148"/>
    </source>
</evidence>
<dbReference type="Gene3D" id="6.10.250.1090">
    <property type="match status" value="1"/>
</dbReference>
<protein>
    <recommendedName>
        <fullName evidence="4">Nitrogenase iron-molybdenum cofactor biosynthesis protein NifN</fullName>
    </recommendedName>
</protein>
<evidence type="ECO:0000256" key="5">
    <source>
        <dbReference type="ARBA" id="ARBA00023231"/>
    </source>
</evidence>
<feature type="domain" description="Nitrogenase/oxidoreductase component 1" evidence="7">
    <location>
        <begin position="19"/>
        <end position="434"/>
    </location>
</feature>
<dbReference type="EMBL" id="CBTK010000250">
    <property type="protein sequence ID" value="CDH46145.1"/>
    <property type="molecule type" value="Genomic_DNA"/>
</dbReference>
<dbReference type="InterPro" id="IPR000318">
    <property type="entry name" value="Nase_comp1_CS"/>
</dbReference>
<comment type="pathway">
    <text evidence="2">Cofactor biosynthesis; Fe-Mo cofactor biosynthesis.</text>
</comment>
<dbReference type="SUPFAM" id="SSF53807">
    <property type="entry name" value="Helical backbone' metal receptor"/>
    <property type="match status" value="1"/>
</dbReference>
<dbReference type="PANTHER" id="PTHR33712:SF7">
    <property type="entry name" value="LIGHT-INDEPENDENT PROTOCHLOROPHYLLIDE REDUCTASE SUBUNIT B"/>
    <property type="match status" value="1"/>
</dbReference>
<reference evidence="8 9" key="1">
    <citation type="journal article" date="2014" name="ISME J.">
        <title>Candidatus Competibacter-lineage genomes retrieved from metagenomes reveal functional metabolic diversity.</title>
        <authorList>
            <person name="McIlroy S.J."/>
            <person name="Albertsen M."/>
            <person name="Andresen E.K."/>
            <person name="Saunders A.M."/>
            <person name="Kristiansen R."/>
            <person name="Stokholm-Bjerregaard M."/>
            <person name="Nielsen K.L."/>
            <person name="Nielsen P.H."/>
        </authorList>
    </citation>
    <scope>NUCLEOTIDE SEQUENCE [LARGE SCALE GENOMIC DNA]</scope>
    <source>
        <strain evidence="8 9">Run_B_J11</strain>
    </source>
</reference>
<evidence type="ECO:0000256" key="2">
    <source>
        <dbReference type="ARBA" id="ARBA00005155"/>
    </source>
</evidence>
<name>A0A7U7J4Y3_9GAMM</name>
<dbReference type="CDD" id="cd01966">
    <property type="entry name" value="Nitrogenase_NifN_1"/>
    <property type="match status" value="1"/>
</dbReference>
<keyword evidence="8" id="KW-0560">Oxidoreductase</keyword>
<dbReference type="GO" id="GO:0065003">
    <property type="term" value="P:protein-containing complex assembly"/>
    <property type="evidence" value="ECO:0007669"/>
    <property type="project" value="InterPro"/>
</dbReference>
<gene>
    <name evidence="8" type="primary">nifN</name>
    <name evidence="8" type="ORF">BN874_360028</name>
</gene>
<dbReference type="PANTHER" id="PTHR33712">
    <property type="entry name" value="LIGHT-INDEPENDENT PROTOCHLOROPHYLLIDE REDUCTASE SUBUNIT B"/>
    <property type="match status" value="1"/>
</dbReference>
<keyword evidence="5 6" id="KW-0535">Nitrogen fixation</keyword>
<dbReference type="PROSITE" id="PS00699">
    <property type="entry name" value="NITROGENASE_1_1"/>
    <property type="match status" value="1"/>
</dbReference>
<sequence>MAEIIRRSKALSVSPLKTSQAMGASLAVLGLERAMPLLHGAQGCTAFAKVFFVRHFREPIPLQTTAMDPISSVMGADDNVIEALKTVCEKNRPAAIGLLTTGLSEAQGTDIVRVLKTFRELHPEFQAVRIIPVNTPDFSGCLESGYAAALRAMISEWVPAATVKETRLGCRTRQVNVLCGSLLTPGDVEALRELIESFGLHPVMIPDLADSLDGHLDPEDFKPVTVGGLSVNAFTTLGNAVATLVIGASLYPVADLLYERTGVPLHRFDHLLGLAANDQLVMTLAGIAGHAVPARLARQRAQLLDAMLDTHFMLGQARIALAADPDLLHAFSQWLAEMGAEVVAAVASDRAAVLERTPLAQVQIGDLEDLETWARQGDAELLIGNSHAVDTAQRLGIPLLRAGFPLYDQLGGYQRTWIGYRGARQALFDIANLLLGHGHGGVAPYHSFYSRKDDHRWETMAYGSEQALVDCERRH</sequence>
<dbReference type="NCBIfam" id="TIGR01285">
    <property type="entry name" value="nifN"/>
    <property type="match status" value="1"/>
</dbReference>
<dbReference type="GO" id="GO:0016163">
    <property type="term" value="F:nitrogenase activity"/>
    <property type="evidence" value="ECO:0007669"/>
    <property type="project" value="InterPro"/>
</dbReference>
<evidence type="ECO:0000313" key="9">
    <source>
        <dbReference type="Proteomes" id="UP000019184"/>
    </source>
</evidence>
<evidence type="ECO:0000313" key="8">
    <source>
        <dbReference type="EMBL" id="CDH46145.1"/>
    </source>
</evidence>
<dbReference type="Pfam" id="PF00148">
    <property type="entry name" value="Oxidored_nitro"/>
    <property type="match status" value="1"/>
</dbReference>
<proteinExistence type="inferred from homology"/>
<dbReference type="InterPro" id="IPR050152">
    <property type="entry name" value="ChlB/BchB/BchZ"/>
</dbReference>
<evidence type="ECO:0000256" key="1">
    <source>
        <dbReference type="ARBA" id="ARBA00003171"/>
    </source>
</evidence>
<evidence type="ECO:0000256" key="4">
    <source>
        <dbReference type="ARBA" id="ARBA00013282"/>
    </source>
</evidence>
<comment type="function">
    <text evidence="1">This protein may play a role in the biosynthesis of the prosthetic group of nitrogenase (FeMo cofactor).</text>
</comment>
<organism evidence="8 9">
    <name type="scientific">Candidatus Contendobacter odensis Run_B_J11</name>
    <dbReference type="NCBI Taxonomy" id="1400861"/>
    <lineage>
        <taxon>Bacteria</taxon>
        <taxon>Pseudomonadati</taxon>
        <taxon>Pseudomonadota</taxon>
        <taxon>Gammaproteobacteria</taxon>
        <taxon>Candidatus Competibacteraceae</taxon>
        <taxon>Candidatus Contendibacter</taxon>
    </lineage>
</organism>
<evidence type="ECO:0000256" key="3">
    <source>
        <dbReference type="ARBA" id="ARBA00011002"/>
    </source>
</evidence>
<keyword evidence="9" id="KW-1185">Reference proteome</keyword>
<dbReference type="InterPro" id="IPR005975">
    <property type="entry name" value="Nase_Mo-Fe_CF"/>
</dbReference>
<dbReference type="Gene3D" id="3.40.50.1980">
    <property type="entry name" value="Nitrogenase molybdenum iron protein domain"/>
    <property type="match status" value="3"/>
</dbReference>
<evidence type="ECO:0000256" key="6">
    <source>
        <dbReference type="RuleBase" id="RU004021"/>
    </source>
</evidence>